<dbReference type="InterPro" id="IPR013766">
    <property type="entry name" value="Thioredoxin_domain"/>
</dbReference>
<dbReference type="PIRSF" id="PIRSF000239">
    <property type="entry name" value="AHPC"/>
    <property type="match status" value="1"/>
</dbReference>
<dbReference type="EMBL" id="CP003378">
    <property type="protein sequence ID" value="AFZ70423.1"/>
    <property type="molecule type" value="Genomic_DNA"/>
</dbReference>
<gene>
    <name evidence="7" type="ordered locus">Calag_0674</name>
</gene>
<dbReference type="GO" id="GO:0005829">
    <property type="term" value="C:cytosol"/>
    <property type="evidence" value="ECO:0007669"/>
    <property type="project" value="TreeGrafter"/>
</dbReference>
<dbReference type="InterPro" id="IPR024706">
    <property type="entry name" value="Peroxiredoxin_AhpC-typ"/>
</dbReference>
<dbReference type="Proteomes" id="UP000010469">
    <property type="component" value="Chromosome"/>
</dbReference>
<evidence type="ECO:0000256" key="1">
    <source>
        <dbReference type="ARBA" id="ARBA00022559"/>
    </source>
</evidence>
<evidence type="ECO:0000256" key="2">
    <source>
        <dbReference type="ARBA" id="ARBA00022862"/>
    </source>
</evidence>
<dbReference type="InParanoid" id="L0A951"/>
<dbReference type="InterPro" id="IPR000866">
    <property type="entry name" value="AhpC/TSA"/>
</dbReference>
<dbReference type="eggNOG" id="arCOG00312">
    <property type="taxonomic scope" value="Archaea"/>
</dbReference>
<sequence>MIDVGVQAPEFKSRAYFPAENKVKEIKLSDYKGKWVILTFHPGDFTFVCATDLEAFQAYYEKFKENNAEVLGISTDSVYSHKVWVETSPRVKNVKFPLVDDIKKEISTAYGFLNPNSGMTRRGTVIINPEGIVEYVSVFNDRLGKDVPHIYNAFINLKYLYEHPAKPEEFDIIAANKGEGFQTIRIRIPDSIGKL</sequence>
<dbReference type="PANTHER" id="PTHR10681">
    <property type="entry name" value="THIOREDOXIN PEROXIDASE"/>
    <property type="match status" value="1"/>
</dbReference>
<dbReference type="InterPro" id="IPR036249">
    <property type="entry name" value="Thioredoxin-like_sf"/>
</dbReference>
<keyword evidence="2" id="KW-0049">Antioxidant</keyword>
<evidence type="ECO:0000256" key="4">
    <source>
        <dbReference type="ARBA" id="ARBA00023284"/>
    </source>
</evidence>
<evidence type="ECO:0000313" key="7">
    <source>
        <dbReference type="EMBL" id="AFZ70423.1"/>
    </source>
</evidence>
<evidence type="ECO:0000256" key="3">
    <source>
        <dbReference type="ARBA" id="ARBA00023002"/>
    </source>
</evidence>
<proteinExistence type="predicted"/>
<dbReference type="KEGG" id="clg:Calag_0674"/>
<dbReference type="AlphaFoldDB" id="L0A951"/>
<keyword evidence="8" id="KW-1185">Reference proteome</keyword>
<dbReference type="SUPFAM" id="SSF52833">
    <property type="entry name" value="Thioredoxin-like"/>
    <property type="match status" value="1"/>
</dbReference>
<dbReference type="OrthoDB" id="6924at2157"/>
<dbReference type="STRING" id="1056495.Calag_0674"/>
<keyword evidence="1" id="KW-0575">Peroxidase</keyword>
<evidence type="ECO:0000313" key="8">
    <source>
        <dbReference type="Proteomes" id="UP000010469"/>
    </source>
</evidence>
<organism evidence="7 8">
    <name type="scientific">Caldisphaera lagunensis (strain DSM 15908 / JCM 11604 / ANMR 0165 / IC-154)</name>
    <dbReference type="NCBI Taxonomy" id="1056495"/>
    <lineage>
        <taxon>Archaea</taxon>
        <taxon>Thermoproteota</taxon>
        <taxon>Thermoprotei</taxon>
        <taxon>Acidilobales</taxon>
        <taxon>Caldisphaeraceae</taxon>
        <taxon>Caldisphaera</taxon>
    </lineage>
</organism>
<dbReference type="InterPro" id="IPR050217">
    <property type="entry name" value="Peroxiredoxin"/>
</dbReference>
<dbReference type="PANTHER" id="PTHR10681:SF121">
    <property type="entry name" value="ALKYL HYDROPEROXIDE REDUCTASE C"/>
    <property type="match status" value="1"/>
</dbReference>
<dbReference type="CDD" id="cd03015">
    <property type="entry name" value="PRX_Typ2cys"/>
    <property type="match status" value="1"/>
</dbReference>
<keyword evidence="3" id="KW-0560">Oxidoreductase</keyword>
<dbReference type="GeneID" id="14211934"/>
<reference evidence="8" key="1">
    <citation type="submission" date="2012-03" db="EMBL/GenBank/DDBJ databases">
        <title>Complete genome of Caldisphaera lagunensis DSM 15908.</title>
        <authorList>
            <person name="Lucas S."/>
            <person name="Copeland A."/>
            <person name="Lapidus A."/>
            <person name="Glavina del Rio T."/>
            <person name="Dalin E."/>
            <person name="Tice H."/>
            <person name="Bruce D."/>
            <person name="Goodwin L."/>
            <person name="Pitluck S."/>
            <person name="Peters L."/>
            <person name="Mikhailova N."/>
            <person name="Teshima H."/>
            <person name="Kyrpides N."/>
            <person name="Mavromatis K."/>
            <person name="Ivanova N."/>
            <person name="Brettin T."/>
            <person name="Detter J.C."/>
            <person name="Han C."/>
            <person name="Larimer F."/>
            <person name="Land M."/>
            <person name="Hauser L."/>
            <person name="Markowitz V."/>
            <person name="Cheng J.-F."/>
            <person name="Hugenholtz P."/>
            <person name="Woyke T."/>
            <person name="Wu D."/>
            <person name="Spring S."/>
            <person name="Schroeder M."/>
            <person name="Brambilla E."/>
            <person name="Klenk H.-P."/>
            <person name="Eisen J.A."/>
        </authorList>
    </citation>
    <scope>NUCLEOTIDE SEQUENCE [LARGE SCALE GENOMIC DNA]</scope>
    <source>
        <strain evidence="8">DSM 15908 / JCM 11604 / IC-154</strain>
    </source>
</reference>
<feature type="active site" description="Cysteine sulfenic acid (-SOH) intermediate; for peroxidase activity" evidence="5">
    <location>
        <position position="49"/>
    </location>
</feature>
<keyword evidence="4" id="KW-0676">Redox-active center</keyword>
<evidence type="ECO:0000256" key="5">
    <source>
        <dbReference type="PIRSR" id="PIRSR000239-1"/>
    </source>
</evidence>
<name>L0A951_CALLD</name>
<dbReference type="HOGENOM" id="CLU_042529_21_3_2"/>
<dbReference type="RefSeq" id="WP_015232321.1">
    <property type="nucleotide sequence ID" value="NC_019791.1"/>
</dbReference>
<dbReference type="Pfam" id="PF00578">
    <property type="entry name" value="AhpC-TSA"/>
    <property type="match status" value="1"/>
</dbReference>
<accession>L0A951</accession>
<dbReference type="GO" id="GO:0006979">
    <property type="term" value="P:response to oxidative stress"/>
    <property type="evidence" value="ECO:0007669"/>
    <property type="project" value="TreeGrafter"/>
</dbReference>
<protein>
    <submittedName>
        <fullName evidence="7">Peroxiredoxin</fullName>
    </submittedName>
</protein>
<feature type="domain" description="Thioredoxin" evidence="6">
    <location>
        <begin position="2"/>
        <end position="159"/>
    </location>
</feature>
<dbReference type="GO" id="GO:0033554">
    <property type="term" value="P:cellular response to stress"/>
    <property type="evidence" value="ECO:0007669"/>
    <property type="project" value="TreeGrafter"/>
</dbReference>
<dbReference type="Gene3D" id="3.40.30.10">
    <property type="entry name" value="Glutaredoxin"/>
    <property type="match status" value="1"/>
</dbReference>
<dbReference type="GO" id="GO:0042744">
    <property type="term" value="P:hydrogen peroxide catabolic process"/>
    <property type="evidence" value="ECO:0007669"/>
    <property type="project" value="TreeGrafter"/>
</dbReference>
<dbReference type="GO" id="GO:0008379">
    <property type="term" value="F:thioredoxin peroxidase activity"/>
    <property type="evidence" value="ECO:0007669"/>
    <property type="project" value="TreeGrafter"/>
</dbReference>
<dbReference type="PROSITE" id="PS51352">
    <property type="entry name" value="THIOREDOXIN_2"/>
    <property type="match status" value="1"/>
</dbReference>
<dbReference type="GO" id="GO:0045454">
    <property type="term" value="P:cell redox homeostasis"/>
    <property type="evidence" value="ECO:0007669"/>
    <property type="project" value="TreeGrafter"/>
</dbReference>
<evidence type="ECO:0000259" key="6">
    <source>
        <dbReference type="PROSITE" id="PS51352"/>
    </source>
</evidence>